<dbReference type="Gene3D" id="3.40.50.300">
    <property type="entry name" value="P-loop containing nucleotide triphosphate hydrolases"/>
    <property type="match status" value="1"/>
</dbReference>
<dbReference type="InterPro" id="IPR027417">
    <property type="entry name" value="P-loop_NTPase"/>
</dbReference>
<dbReference type="EMBL" id="RKLT01000007">
    <property type="protein sequence ID" value="MBX0296426.1"/>
    <property type="molecule type" value="Genomic_DNA"/>
</dbReference>
<dbReference type="AlphaFoldDB" id="A0AAW4PFS6"/>
<accession>A0AAW4PFS6</accession>
<dbReference type="InterPro" id="IPR025669">
    <property type="entry name" value="AAA_dom"/>
</dbReference>
<organism evidence="2 3">
    <name type="scientific">Haloarcula nitratireducens</name>
    <dbReference type="NCBI Taxonomy" id="2487749"/>
    <lineage>
        <taxon>Archaea</taxon>
        <taxon>Methanobacteriati</taxon>
        <taxon>Methanobacteriota</taxon>
        <taxon>Stenosarchaea group</taxon>
        <taxon>Halobacteria</taxon>
        <taxon>Halobacteriales</taxon>
        <taxon>Haloarculaceae</taxon>
        <taxon>Haloarcula</taxon>
    </lineage>
</organism>
<proteinExistence type="predicted"/>
<protein>
    <submittedName>
        <fullName evidence="2">ParA family protein</fullName>
    </submittedName>
</protein>
<dbReference type="Pfam" id="PF13614">
    <property type="entry name" value="AAA_31"/>
    <property type="match status" value="1"/>
</dbReference>
<evidence type="ECO:0000313" key="2">
    <source>
        <dbReference type="EMBL" id="MBX0296426.1"/>
    </source>
</evidence>
<evidence type="ECO:0000259" key="1">
    <source>
        <dbReference type="Pfam" id="PF13614"/>
    </source>
</evidence>
<comment type="caution">
    <text evidence="2">The sequence shown here is derived from an EMBL/GenBank/DDBJ whole genome shotgun (WGS) entry which is preliminary data.</text>
</comment>
<dbReference type="PANTHER" id="PTHR13696">
    <property type="entry name" value="P-LOOP CONTAINING NUCLEOSIDE TRIPHOSPHATE HYDROLASE"/>
    <property type="match status" value="1"/>
</dbReference>
<keyword evidence="3" id="KW-1185">Reference proteome</keyword>
<sequence>MLTYTVYSEAGGVGKTTLAVNLAVADARAGRDVLAIDMDPQEGSLSYLLDVGDRRTDSDADSLVRHLVERPRGQFEDLIETSEGVDVVPAHNSLEVLSKHLRRREEEAADFGENWNPNVQLLRVLKEADVPAEYDTVIVDPPATADVKLYNAIHATRNLVIPFEPSGKGQQSVTGLTDLVDGLEETLDINVGVLAAVPNRYKGTNDQEEMLAELEAMDYDVPVVFRERTSLLEGCWRQQCSAFAYVEEHRSRERDYELETLERFETLARQLRETREQEVTA</sequence>
<gene>
    <name evidence="2" type="ORF">EGH23_16210</name>
</gene>
<dbReference type="CDD" id="cd02042">
    <property type="entry name" value="ParAB_family"/>
    <property type="match status" value="1"/>
</dbReference>
<dbReference type="InterPro" id="IPR050678">
    <property type="entry name" value="DNA_Partitioning_ATPase"/>
</dbReference>
<dbReference type="PANTHER" id="PTHR13696:SF99">
    <property type="entry name" value="COBYRINIC ACID AC-DIAMIDE SYNTHASE"/>
    <property type="match status" value="1"/>
</dbReference>
<dbReference type="SUPFAM" id="SSF52540">
    <property type="entry name" value="P-loop containing nucleoside triphosphate hydrolases"/>
    <property type="match status" value="1"/>
</dbReference>
<evidence type="ECO:0000313" key="3">
    <source>
        <dbReference type="Proteomes" id="UP001430455"/>
    </source>
</evidence>
<dbReference type="Proteomes" id="UP001430455">
    <property type="component" value="Unassembled WGS sequence"/>
</dbReference>
<dbReference type="RefSeq" id="WP_220581031.1">
    <property type="nucleotide sequence ID" value="NZ_RKLT01000007.1"/>
</dbReference>
<reference evidence="2 3" key="1">
    <citation type="submission" date="2021-06" db="EMBL/GenBank/DDBJ databases">
        <title>Halomicroarcula sp. a new haloarchaeum isolated from saline soil.</title>
        <authorList>
            <person name="Duran-Viseras A."/>
            <person name="Sanchez-Porro C."/>
            <person name="Ventosa A."/>
        </authorList>
    </citation>
    <scope>NUCLEOTIDE SEQUENCE [LARGE SCALE GENOMIC DNA]</scope>
    <source>
        <strain evidence="2 3">F27</strain>
    </source>
</reference>
<feature type="domain" description="AAA" evidence="1">
    <location>
        <begin position="5"/>
        <end position="187"/>
    </location>
</feature>
<name>A0AAW4PFS6_9EURY</name>